<feature type="transmembrane region" description="Helical" evidence="8">
    <location>
        <begin position="49"/>
        <end position="71"/>
    </location>
</feature>
<comment type="subcellular location">
    <subcellularLocation>
        <location evidence="1">Membrane</location>
        <topology evidence="1">Multi-pass membrane protein</topology>
    </subcellularLocation>
</comment>
<dbReference type="Gene3D" id="1.20.1250.20">
    <property type="entry name" value="MFS general substrate transporter like domains"/>
    <property type="match status" value="1"/>
</dbReference>
<feature type="transmembrane region" description="Helical" evidence="8">
    <location>
        <begin position="359"/>
        <end position="382"/>
    </location>
</feature>
<keyword evidence="11" id="KW-1185">Reference proteome</keyword>
<gene>
    <name evidence="9" type="ORF">PBRA_004807</name>
    <name evidence="10" type="ORF">PLBR_LOCUS555</name>
</gene>
<keyword evidence="3" id="KW-0813">Transport</keyword>
<dbReference type="OMA" id="AFTSHFV"/>
<feature type="transmembrane region" description="Helical" evidence="8">
    <location>
        <begin position="166"/>
        <end position="189"/>
    </location>
</feature>
<feature type="transmembrane region" description="Helical" evidence="8">
    <location>
        <begin position="301"/>
        <end position="321"/>
    </location>
</feature>
<dbReference type="Proteomes" id="UP000290189">
    <property type="component" value="Unassembled WGS sequence"/>
</dbReference>
<dbReference type="GO" id="GO:0016020">
    <property type="term" value="C:membrane"/>
    <property type="evidence" value="ECO:0007669"/>
    <property type="project" value="UniProtKB-SubCell"/>
</dbReference>
<keyword evidence="4 8" id="KW-0812">Transmembrane</keyword>
<protein>
    <recommendedName>
        <fullName evidence="13">Major facilitator superfamily (MFS) profile domain-containing protein</fullName>
    </recommendedName>
</protein>
<evidence type="ECO:0000256" key="5">
    <source>
        <dbReference type="ARBA" id="ARBA00022970"/>
    </source>
</evidence>
<feature type="transmembrane region" description="Helical" evidence="8">
    <location>
        <begin position="333"/>
        <end position="353"/>
    </location>
</feature>
<evidence type="ECO:0008006" key="13">
    <source>
        <dbReference type="Google" id="ProtNLM"/>
    </source>
</evidence>
<reference evidence="9 11" key="1">
    <citation type="submission" date="2015-02" db="EMBL/GenBank/DDBJ databases">
        <authorList>
            <person name="Chooi Y.-H."/>
        </authorList>
    </citation>
    <scope>NUCLEOTIDE SEQUENCE [LARGE SCALE GENOMIC DNA]</scope>
    <source>
        <strain evidence="9">E3</strain>
    </source>
</reference>
<dbReference type="GO" id="GO:0006865">
    <property type="term" value="P:amino acid transport"/>
    <property type="evidence" value="ECO:0007669"/>
    <property type="project" value="UniProtKB-KW"/>
</dbReference>
<organism evidence="9 11">
    <name type="scientific">Plasmodiophora brassicae</name>
    <name type="common">Clubroot disease agent</name>
    <dbReference type="NCBI Taxonomy" id="37360"/>
    <lineage>
        <taxon>Eukaryota</taxon>
        <taxon>Sar</taxon>
        <taxon>Rhizaria</taxon>
        <taxon>Endomyxa</taxon>
        <taxon>Phytomyxea</taxon>
        <taxon>Plasmodiophorida</taxon>
        <taxon>Plasmodiophoridae</taxon>
        <taxon>Plasmodiophora</taxon>
    </lineage>
</organism>
<evidence type="ECO:0000313" key="11">
    <source>
        <dbReference type="Proteomes" id="UP000039324"/>
    </source>
</evidence>
<geneLocation type="mitochondrion" evidence="10"/>
<dbReference type="OrthoDB" id="330047at2759"/>
<feature type="transmembrane region" description="Helical" evidence="8">
    <location>
        <begin position="233"/>
        <end position="253"/>
    </location>
</feature>
<feature type="transmembrane region" description="Helical" evidence="8">
    <location>
        <begin position="83"/>
        <end position="113"/>
    </location>
</feature>
<keyword evidence="5" id="KW-0029">Amino-acid transport</keyword>
<dbReference type="STRING" id="37360.A0A0G4ILZ7"/>
<evidence type="ECO:0000256" key="7">
    <source>
        <dbReference type="ARBA" id="ARBA00023136"/>
    </source>
</evidence>
<evidence type="ECO:0000256" key="1">
    <source>
        <dbReference type="ARBA" id="ARBA00004141"/>
    </source>
</evidence>
<evidence type="ECO:0000313" key="9">
    <source>
        <dbReference type="EMBL" id="CEO96117.1"/>
    </source>
</evidence>
<dbReference type="AlphaFoldDB" id="A0A0G4ILZ7"/>
<evidence type="ECO:0000256" key="6">
    <source>
        <dbReference type="ARBA" id="ARBA00022989"/>
    </source>
</evidence>
<reference evidence="10 12" key="2">
    <citation type="submission" date="2018-03" db="EMBL/GenBank/DDBJ databases">
        <authorList>
            <person name="Fogelqvist J."/>
        </authorList>
    </citation>
    <scope>NUCLEOTIDE SEQUENCE [LARGE SCALE GENOMIC DNA]</scope>
</reference>
<evidence type="ECO:0000256" key="8">
    <source>
        <dbReference type="SAM" id="Phobius"/>
    </source>
</evidence>
<evidence type="ECO:0000256" key="2">
    <source>
        <dbReference type="ARBA" id="ARBA00006595"/>
    </source>
</evidence>
<dbReference type="EMBL" id="CDSF01000046">
    <property type="protein sequence ID" value="CEO96117.1"/>
    <property type="molecule type" value="Genomic_DNA"/>
</dbReference>
<dbReference type="GO" id="GO:0022857">
    <property type="term" value="F:transmembrane transporter activity"/>
    <property type="evidence" value="ECO:0007669"/>
    <property type="project" value="InterPro"/>
</dbReference>
<sequence>MAVKNMCKWRVPLVALSWVQIAASGGAIFGIASLRAILQDMAEFSSMDLVGLGTVGVTAGTLSQFVMGIALDRFGPRLTSFMSLLTAALGMFFLSLSTSATLCVYPAVVLIGLGGPGAQVSVIHLSALFPGHSALIVSLQCAAFQVSFLVFLVFKHVIGTGVPLSAVAGVFGAFLVILAMSSLLVWPAVSLNQPGAQGSVKSESTAMRFRIGSGTKAFSGRGTLLSQLYTSSFAALCVFLPVLVFFLNSYPVIMKEQVMYALGPMQDVSSVDRALDVGQLILSLGLFANPIFGMIADRYGVVVAATVSQVLCIAFSGLILMSPLNPALLPAAFALYTVARNCSFSLFFFVIGFDFGFKFFGTIGGILFLIASAVFSAHGVLFDAFGRRMQAWNTMQLAVMVSLLGFPLYWAQRRAQQARQRKVISCSDV</sequence>
<dbReference type="Proteomes" id="UP000039324">
    <property type="component" value="Unassembled WGS sequence"/>
</dbReference>
<dbReference type="EMBL" id="OVEO01000001">
    <property type="protein sequence ID" value="SPQ93340.1"/>
    <property type="molecule type" value="Genomic_DNA"/>
</dbReference>
<dbReference type="Pfam" id="PF07690">
    <property type="entry name" value="MFS_1"/>
    <property type="match status" value="1"/>
</dbReference>
<evidence type="ECO:0000256" key="4">
    <source>
        <dbReference type="ARBA" id="ARBA00022692"/>
    </source>
</evidence>
<accession>A0A0G4ILZ7</accession>
<dbReference type="PANTHER" id="PTHR20772:SF2">
    <property type="entry name" value="PROTEIN FMP42"/>
    <property type="match status" value="1"/>
</dbReference>
<comment type="similarity">
    <text evidence="2">Belongs to the SLC43A transporter (TC 2.A.1.44) family.</text>
</comment>
<name>A0A0G4ILZ7_PLABS</name>
<keyword evidence="10" id="KW-0496">Mitochondrion</keyword>
<dbReference type="InterPro" id="IPR036259">
    <property type="entry name" value="MFS_trans_sf"/>
</dbReference>
<proteinExistence type="inferred from homology"/>
<dbReference type="InterPro" id="IPR011701">
    <property type="entry name" value="MFS"/>
</dbReference>
<keyword evidence="7 8" id="KW-0472">Membrane</keyword>
<keyword evidence="6 8" id="KW-1133">Transmembrane helix</keyword>
<feature type="transmembrane region" description="Helical" evidence="8">
    <location>
        <begin position="133"/>
        <end position="154"/>
    </location>
</feature>
<feature type="transmembrane region" description="Helical" evidence="8">
    <location>
        <begin position="394"/>
        <end position="411"/>
    </location>
</feature>
<feature type="transmembrane region" description="Helical" evidence="8">
    <location>
        <begin position="12"/>
        <end position="37"/>
    </location>
</feature>
<dbReference type="InterPro" id="IPR052599">
    <property type="entry name" value="SLC43A_AATransporter"/>
</dbReference>
<evidence type="ECO:0000313" key="12">
    <source>
        <dbReference type="Proteomes" id="UP000290189"/>
    </source>
</evidence>
<evidence type="ECO:0000313" key="10">
    <source>
        <dbReference type="EMBL" id="SPQ93340.1"/>
    </source>
</evidence>
<dbReference type="SUPFAM" id="SSF103473">
    <property type="entry name" value="MFS general substrate transporter"/>
    <property type="match status" value="1"/>
</dbReference>
<dbReference type="PANTHER" id="PTHR20772">
    <property type="entry name" value="PROTEIN FMP42"/>
    <property type="match status" value="1"/>
</dbReference>
<evidence type="ECO:0000256" key="3">
    <source>
        <dbReference type="ARBA" id="ARBA00022448"/>
    </source>
</evidence>